<organism evidence="1">
    <name type="scientific">uncultured Thiotrichaceae bacterium</name>
    <dbReference type="NCBI Taxonomy" id="298394"/>
    <lineage>
        <taxon>Bacteria</taxon>
        <taxon>Pseudomonadati</taxon>
        <taxon>Pseudomonadota</taxon>
        <taxon>Gammaproteobacteria</taxon>
        <taxon>Thiotrichales</taxon>
        <taxon>Thiotrichaceae</taxon>
        <taxon>environmental samples</taxon>
    </lineage>
</organism>
<evidence type="ECO:0000313" key="1">
    <source>
        <dbReference type="EMBL" id="CAA6825876.1"/>
    </source>
</evidence>
<dbReference type="AlphaFoldDB" id="A0A6S6UDN1"/>
<proteinExistence type="predicted"/>
<accession>A0A6S6UDN1</accession>
<sequence>MKAKLLLKERRSVTPSSFMEMVVWQVPQSVKGSLHDFKYRLAYVVDEVCVLRYDNESGKGDHKHLGKDEVSYVFTTPTQLVDDFLLDIEQWRQDNEHSNN</sequence>
<gene>
    <name evidence="1" type="ORF">HELGO_WM8052</name>
</gene>
<name>A0A6S6UDN1_9GAMM</name>
<reference evidence="1" key="1">
    <citation type="submission" date="2020-01" db="EMBL/GenBank/DDBJ databases">
        <authorList>
            <person name="Meier V. D."/>
            <person name="Meier V D."/>
        </authorList>
    </citation>
    <scope>NUCLEOTIDE SEQUENCE</scope>
    <source>
        <strain evidence="1">HLG_WM_MAG_07</strain>
    </source>
</reference>
<dbReference type="EMBL" id="CACVAY010000129">
    <property type="protein sequence ID" value="CAA6825876.1"/>
    <property type="molecule type" value="Genomic_DNA"/>
</dbReference>
<protein>
    <submittedName>
        <fullName evidence="1">Uncharacterized protein</fullName>
    </submittedName>
</protein>
<dbReference type="Pfam" id="PF20126">
    <property type="entry name" value="TumE"/>
    <property type="match status" value="1"/>
</dbReference>
<dbReference type="InterPro" id="IPR045397">
    <property type="entry name" value="TumE-like"/>
</dbReference>